<accession>A0A0C3Q0X9</accession>
<reference evidence="5 6" key="1">
    <citation type="submission" date="2014-04" db="EMBL/GenBank/DDBJ databases">
        <authorList>
            <consortium name="DOE Joint Genome Institute"/>
            <person name="Kuo A."/>
            <person name="Girlanda M."/>
            <person name="Perotto S."/>
            <person name="Kohler A."/>
            <person name="Nagy L.G."/>
            <person name="Floudas D."/>
            <person name="Copeland A."/>
            <person name="Barry K.W."/>
            <person name="Cichocki N."/>
            <person name="Veneault-Fourrey C."/>
            <person name="LaButti K."/>
            <person name="Lindquist E.A."/>
            <person name="Lipzen A."/>
            <person name="Lundell T."/>
            <person name="Morin E."/>
            <person name="Murat C."/>
            <person name="Sun H."/>
            <person name="Tunlid A."/>
            <person name="Henrissat B."/>
            <person name="Grigoriev I.V."/>
            <person name="Hibbett D.S."/>
            <person name="Martin F."/>
            <person name="Nordberg H.P."/>
            <person name="Cantor M.N."/>
            <person name="Hua S.X."/>
        </authorList>
    </citation>
    <scope>NUCLEOTIDE SEQUENCE [LARGE SCALE GENOMIC DNA]</scope>
    <source>
        <strain evidence="5 6">MUT 4182</strain>
    </source>
</reference>
<dbReference type="GO" id="GO:0004713">
    <property type="term" value="F:protein tyrosine kinase activity"/>
    <property type="evidence" value="ECO:0007669"/>
    <property type="project" value="InterPro"/>
</dbReference>
<evidence type="ECO:0000256" key="1">
    <source>
        <dbReference type="ARBA" id="ARBA00022741"/>
    </source>
</evidence>
<gene>
    <name evidence="5" type="ORF">M407DRAFT_34257</name>
</gene>
<dbReference type="PROSITE" id="PS50011">
    <property type="entry name" value="PROTEIN_KINASE_DOM"/>
    <property type="match status" value="1"/>
</dbReference>
<dbReference type="AlphaFoldDB" id="A0A0C3Q0X9"/>
<dbReference type="PROSITE" id="PS00108">
    <property type="entry name" value="PROTEIN_KINASE_ST"/>
    <property type="match status" value="1"/>
</dbReference>
<dbReference type="OrthoDB" id="4062651at2759"/>
<dbReference type="Pfam" id="PF07714">
    <property type="entry name" value="PK_Tyr_Ser-Thr"/>
    <property type="match status" value="1"/>
</dbReference>
<dbReference type="SMART" id="SM00219">
    <property type="entry name" value="TyrKc"/>
    <property type="match status" value="1"/>
</dbReference>
<evidence type="ECO:0000256" key="3">
    <source>
        <dbReference type="SAM" id="MobiDB-lite"/>
    </source>
</evidence>
<sequence>MGDDTNKNEEVNQPASAEKAGINEVDEATEPIRINPTKVLESLGHLRIDKARIKPIESRALDPGGTADVEPAILAPAQSSCSSGSDDVEYVAVKKLRLDAEDDGGRALAPFAHEANLLSELSHENVVKIIGFVEDVEHGVAWMVFTWEKNGNLREFVRSANWELPERVSLIGDVARGLSYLHGRHPPICHGDMKSLNILVKSEYRAVITDFGSARPSPSPKIRPTPQ</sequence>
<feature type="region of interest" description="Disordered" evidence="3">
    <location>
        <begin position="1"/>
        <end position="31"/>
    </location>
</feature>
<feature type="domain" description="Protein kinase" evidence="4">
    <location>
        <begin position="55"/>
        <end position="227"/>
    </location>
</feature>
<dbReference type="HOGENOM" id="CLU_000288_7_13_1"/>
<dbReference type="InterPro" id="IPR008271">
    <property type="entry name" value="Ser/Thr_kinase_AS"/>
</dbReference>
<dbReference type="InterPro" id="IPR020635">
    <property type="entry name" value="Tyr_kinase_cat_dom"/>
</dbReference>
<protein>
    <recommendedName>
        <fullName evidence="4">Protein kinase domain-containing protein</fullName>
    </recommendedName>
</protein>
<dbReference type="Gene3D" id="1.10.510.10">
    <property type="entry name" value="Transferase(Phosphotransferase) domain 1"/>
    <property type="match status" value="1"/>
</dbReference>
<dbReference type="InterPro" id="IPR001245">
    <property type="entry name" value="Ser-Thr/Tyr_kinase_cat_dom"/>
</dbReference>
<dbReference type="InterPro" id="IPR011009">
    <property type="entry name" value="Kinase-like_dom_sf"/>
</dbReference>
<evidence type="ECO:0000256" key="2">
    <source>
        <dbReference type="ARBA" id="ARBA00022840"/>
    </source>
</evidence>
<name>A0A0C3Q0X9_9AGAM</name>
<proteinExistence type="predicted"/>
<dbReference type="PANTHER" id="PTHR27001:SF931">
    <property type="entry name" value="OS11G0664100 PROTEIN"/>
    <property type="match status" value="1"/>
</dbReference>
<dbReference type="GO" id="GO:0005886">
    <property type="term" value="C:plasma membrane"/>
    <property type="evidence" value="ECO:0007669"/>
    <property type="project" value="TreeGrafter"/>
</dbReference>
<dbReference type="InterPro" id="IPR000719">
    <property type="entry name" value="Prot_kinase_dom"/>
</dbReference>
<evidence type="ECO:0000259" key="4">
    <source>
        <dbReference type="PROSITE" id="PS50011"/>
    </source>
</evidence>
<reference evidence="6" key="2">
    <citation type="submission" date="2015-01" db="EMBL/GenBank/DDBJ databases">
        <title>Evolutionary Origins and Diversification of the Mycorrhizal Mutualists.</title>
        <authorList>
            <consortium name="DOE Joint Genome Institute"/>
            <consortium name="Mycorrhizal Genomics Consortium"/>
            <person name="Kohler A."/>
            <person name="Kuo A."/>
            <person name="Nagy L.G."/>
            <person name="Floudas D."/>
            <person name="Copeland A."/>
            <person name="Barry K.W."/>
            <person name="Cichocki N."/>
            <person name="Veneault-Fourrey C."/>
            <person name="LaButti K."/>
            <person name="Lindquist E.A."/>
            <person name="Lipzen A."/>
            <person name="Lundell T."/>
            <person name="Morin E."/>
            <person name="Murat C."/>
            <person name="Riley R."/>
            <person name="Ohm R."/>
            <person name="Sun H."/>
            <person name="Tunlid A."/>
            <person name="Henrissat B."/>
            <person name="Grigoriev I.V."/>
            <person name="Hibbett D.S."/>
            <person name="Martin F."/>
        </authorList>
    </citation>
    <scope>NUCLEOTIDE SEQUENCE [LARGE SCALE GENOMIC DNA]</scope>
    <source>
        <strain evidence="6">MUT 4182</strain>
    </source>
</reference>
<dbReference type="STRING" id="1051891.A0A0C3Q0X9"/>
<evidence type="ECO:0000313" key="5">
    <source>
        <dbReference type="EMBL" id="KIO16106.1"/>
    </source>
</evidence>
<dbReference type="PANTHER" id="PTHR27001">
    <property type="entry name" value="OS01G0253100 PROTEIN"/>
    <property type="match status" value="1"/>
</dbReference>
<organism evidence="5 6">
    <name type="scientific">Tulasnella calospora MUT 4182</name>
    <dbReference type="NCBI Taxonomy" id="1051891"/>
    <lineage>
        <taxon>Eukaryota</taxon>
        <taxon>Fungi</taxon>
        <taxon>Dikarya</taxon>
        <taxon>Basidiomycota</taxon>
        <taxon>Agaricomycotina</taxon>
        <taxon>Agaricomycetes</taxon>
        <taxon>Cantharellales</taxon>
        <taxon>Tulasnellaceae</taxon>
        <taxon>Tulasnella</taxon>
    </lineage>
</organism>
<evidence type="ECO:0000313" key="6">
    <source>
        <dbReference type="Proteomes" id="UP000054248"/>
    </source>
</evidence>
<keyword evidence="1" id="KW-0547">Nucleotide-binding</keyword>
<keyword evidence="2" id="KW-0067">ATP-binding</keyword>
<feature type="compositionally biased region" description="Basic and acidic residues" evidence="3">
    <location>
        <begin position="1"/>
        <end position="10"/>
    </location>
</feature>
<dbReference type="GO" id="GO:0005524">
    <property type="term" value="F:ATP binding"/>
    <property type="evidence" value="ECO:0007669"/>
    <property type="project" value="UniProtKB-KW"/>
</dbReference>
<dbReference type="EMBL" id="KN823674">
    <property type="protein sequence ID" value="KIO16106.1"/>
    <property type="molecule type" value="Genomic_DNA"/>
</dbReference>
<dbReference type="Proteomes" id="UP000054248">
    <property type="component" value="Unassembled WGS sequence"/>
</dbReference>
<keyword evidence="6" id="KW-1185">Reference proteome</keyword>
<dbReference type="SUPFAM" id="SSF56112">
    <property type="entry name" value="Protein kinase-like (PK-like)"/>
    <property type="match status" value="1"/>
</dbReference>